<feature type="region of interest" description="Disordered" evidence="1">
    <location>
        <begin position="557"/>
        <end position="591"/>
    </location>
</feature>
<dbReference type="PANTHER" id="PTHR44329">
    <property type="entry name" value="SERINE/THREONINE-PROTEIN KINASE TNNI3K-RELATED"/>
    <property type="match status" value="1"/>
</dbReference>
<dbReference type="GO" id="GO:0004674">
    <property type="term" value="F:protein serine/threonine kinase activity"/>
    <property type="evidence" value="ECO:0007669"/>
    <property type="project" value="TreeGrafter"/>
</dbReference>
<evidence type="ECO:0000313" key="3">
    <source>
        <dbReference type="EMBL" id="KAJ3555728.1"/>
    </source>
</evidence>
<dbReference type="InterPro" id="IPR051681">
    <property type="entry name" value="Ser/Thr_Kinases-Pseudokinases"/>
</dbReference>
<sequence length="631" mass="71404">MDNNNVLEAVKDFLMENLPRSVERLSKARGPSHTLSNIPELRLLVLIRDVVDEMKQRRPHDALEEDYPLLMKLDQENPFDKRVGRDSLRNLALNDFELLCYEVCVEIEQRYINRPPSPEPQRQAPVLPLSRKPNPNAGRWQVRNALEGDWSDSDVSLDGDSEDEGALSSFSDTPQEIIIGNRTQERLEDNQTDTELEVVCNKLMKIFQDRSRYKVLLGYRDLEAQAVLNLLQNLLDSPFVRSAKLKKELAVAIQRLSKKSALYPDCFVLKDISIEKAKDGSIHALSSGKFGDVWKGTLQGQDVCLKVMRVYRNSKIHELLKAFSCEAVLWGQLQHANVLPFYGVYHLEHSTYNRICLVSPWMENGNVDEYLARETNADRMSLIRDVASGLKYLHGQNIVHGDLKGANVLVHCSGRACLADFGLSTIRDPEVMAMTTSSSSSGCGGTIRWMAPELLSSHDTDDPISTKATDIYAFAGVSYEVFTGHIPFYEVFRDQTVILKIHRGERPTRPNPEIFSRNGMTEGIWRLMQDCWLTSPKDRPTASDVLARLTIIRKLAKRSRGVRTQTPPSGRSTPTQSNLQRQSSPAQRKPLLSPNLFRASFAEAANLEGQLKRKDLLRLLDVSMEPLLDYD</sequence>
<reference evidence="3" key="1">
    <citation type="submission" date="2022-07" db="EMBL/GenBank/DDBJ databases">
        <title>Genome Sequence of Leucocoprinus birnbaumii.</title>
        <authorList>
            <person name="Buettner E."/>
        </authorList>
    </citation>
    <scope>NUCLEOTIDE SEQUENCE</scope>
    <source>
        <strain evidence="3">VT141</strain>
    </source>
</reference>
<evidence type="ECO:0000259" key="2">
    <source>
        <dbReference type="PROSITE" id="PS50011"/>
    </source>
</evidence>
<evidence type="ECO:0000313" key="4">
    <source>
        <dbReference type="Proteomes" id="UP001213000"/>
    </source>
</evidence>
<organism evidence="3 4">
    <name type="scientific">Leucocoprinus birnbaumii</name>
    <dbReference type="NCBI Taxonomy" id="56174"/>
    <lineage>
        <taxon>Eukaryota</taxon>
        <taxon>Fungi</taxon>
        <taxon>Dikarya</taxon>
        <taxon>Basidiomycota</taxon>
        <taxon>Agaricomycotina</taxon>
        <taxon>Agaricomycetes</taxon>
        <taxon>Agaricomycetidae</taxon>
        <taxon>Agaricales</taxon>
        <taxon>Agaricineae</taxon>
        <taxon>Agaricaceae</taxon>
        <taxon>Leucocoprinus</taxon>
    </lineage>
</organism>
<dbReference type="AlphaFoldDB" id="A0AAD5VF48"/>
<dbReference type="PROSITE" id="PS00108">
    <property type="entry name" value="PROTEIN_KINASE_ST"/>
    <property type="match status" value="1"/>
</dbReference>
<dbReference type="EMBL" id="JANIEX010001650">
    <property type="protein sequence ID" value="KAJ3555728.1"/>
    <property type="molecule type" value="Genomic_DNA"/>
</dbReference>
<dbReference type="Pfam" id="PF07714">
    <property type="entry name" value="PK_Tyr_Ser-Thr"/>
    <property type="match status" value="1"/>
</dbReference>
<dbReference type="Proteomes" id="UP001213000">
    <property type="component" value="Unassembled WGS sequence"/>
</dbReference>
<dbReference type="PROSITE" id="PS50011">
    <property type="entry name" value="PROTEIN_KINASE_DOM"/>
    <property type="match status" value="1"/>
</dbReference>
<dbReference type="PANTHER" id="PTHR44329:SF214">
    <property type="entry name" value="PROTEIN KINASE DOMAIN-CONTAINING PROTEIN"/>
    <property type="match status" value="1"/>
</dbReference>
<dbReference type="InterPro" id="IPR000719">
    <property type="entry name" value="Prot_kinase_dom"/>
</dbReference>
<dbReference type="GO" id="GO:0005524">
    <property type="term" value="F:ATP binding"/>
    <property type="evidence" value="ECO:0007669"/>
    <property type="project" value="InterPro"/>
</dbReference>
<dbReference type="SMART" id="SM00220">
    <property type="entry name" value="S_TKc"/>
    <property type="match status" value="1"/>
</dbReference>
<keyword evidence="4" id="KW-1185">Reference proteome</keyword>
<accession>A0AAD5VF48</accession>
<comment type="caution">
    <text evidence="3">The sequence shown here is derived from an EMBL/GenBank/DDBJ whole genome shotgun (WGS) entry which is preliminary data.</text>
</comment>
<proteinExistence type="predicted"/>
<protein>
    <recommendedName>
        <fullName evidence="2">Protein kinase domain-containing protein</fullName>
    </recommendedName>
</protein>
<feature type="region of interest" description="Disordered" evidence="1">
    <location>
        <begin position="113"/>
        <end position="138"/>
    </location>
</feature>
<gene>
    <name evidence="3" type="ORF">NP233_g12141</name>
</gene>
<dbReference type="InterPro" id="IPR011009">
    <property type="entry name" value="Kinase-like_dom_sf"/>
</dbReference>
<dbReference type="InterPro" id="IPR008271">
    <property type="entry name" value="Ser/Thr_kinase_AS"/>
</dbReference>
<dbReference type="InterPro" id="IPR001245">
    <property type="entry name" value="Ser-Thr/Tyr_kinase_cat_dom"/>
</dbReference>
<feature type="domain" description="Protein kinase" evidence="2">
    <location>
        <begin position="279"/>
        <end position="551"/>
    </location>
</feature>
<dbReference type="SUPFAM" id="SSF56112">
    <property type="entry name" value="Protein kinase-like (PK-like)"/>
    <property type="match status" value="1"/>
</dbReference>
<feature type="compositionally biased region" description="Polar residues" evidence="1">
    <location>
        <begin position="562"/>
        <end position="586"/>
    </location>
</feature>
<dbReference type="Gene3D" id="1.10.510.10">
    <property type="entry name" value="Transferase(Phosphotransferase) domain 1"/>
    <property type="match status" value="1"/>
</dbReference>
<evidence type="ECO:0000256" key="1">
    <source>
        <dbReference type="SAM" id="MobiDB-lite"/>
    </source>
</evidence>
<name>A0AAD5VF48_9AGAR</name>